<gene>
    <name evidence="1" type="ORF">OWV82_017503</name>
</gene>
<proteinExistence type="predicted"/>
<dbReference type="EMBL" id="CM051402">
    <property type="protein sequence ID" value="KAJ4711486.1"/>
    <property type="molecule type" value="Genomic_DNA"/>
</dbReference>
<accession>A0ACC1XIX6</accession>
<organism evidence="1 2">
    <name type="scientific">Melia azedarach</name>
    <name type="common">Chinaberry tree</name>
    <dbReference type="NCBI Taxonomy" id="155640"/>
    <lineage>
        <taxon>Eukaryota</taxon>
        <taxon>Viridiplantae</taxon>
        <taxon>Streptophyta</taxon>
        <taxon>Embryophyta</taxon>
        <taxon>Tracheophyta</taxon>
        <taxon>Spermatophyta</taxon>
        <taxon>Magnoliopsida</taxon>
        <taxon>eudicotyledons</taxon>
        <taxon>Gunneridae</taxon>
        <taxon>Pentapetalae</taxon>
        <taxon>rosids</taxon>
        <taxon>malvids</taxon>
        <taxon>Sapindales</taxon>
        <taxon>Meliaceae</taxon>
        <taxon>Melia</taxon>
    </lineage>
</organism>
<protein>
    <submittedName>
        <fullName evidence="1">B3 domain-containing transcription factor</fullName>
    </submittedName>
</protein>
<evidence type="ECO:0000313" key="2">
    <source>
        <dbReference type="Proteomes" id="UP001164539"/>
    </source>
</evidence>
<comment type="caution">
    <text evidence="1">The sequence shown here is derived from an EMBL/GenBank/DDBJ whole genome shotgun (WGS) entry which is preliminary data.</text>
</comment>
<keyword evidence="2" id="KW-1185">Reference proteome</keyword>
<name>A0ACC1XIX6_MELAZ</name>
<sequence>MVIISGFGDAVLPPGNPATGDQEINPFVMRFLFEKQLQNSDVSSAGRIVIPKKFAETNLPILNEKGGFWMHFDDMDYPLVWTFKFRFWPNNRGRVYLFENAREFTGKYCLELGDYLMVFKDDINGSYLVRARKKAAYVPTGAMGNNANANASYPNMEKYLRYGDNNNNQHDFRDGPTPEYAHLIMTPCCESLDLDFYEFLG</sequence>
<evidence type="ECO:0000313" key="1">
    <source>
        <dbReference type="EMBL" id="KAJ4711486.1"/>
    </source>
</evidence>
<dbReference type="Proteomes" id="UP001164539">
    <property type="component" value="Chromosome 9"/>
</dbReference>
<reference evidence="1 2" key="1">
    <citation type="journal article" date="2023" name="Science">
        <title>Complex scaffold remodeling in plant triterpene biosynthesis.</title>
        <authorList>
            <person name="De La Pena R."/>
            <person name="Hodgson H."/>
            <person name="Liu J.C."/>
            <person name="Stephenson M.J."/>
            <person name="Martin A.C."/>
            <person name="Owen C."/>
            <person name="Harkess A."/>
            <person name="Leebens-Mack J."/>
            <person name="Jimenez L.E."/>
            <person name="Osbourn A."/>
            <person name="Sattely E.S."/>
        </authorList>
    </citation>
    <scope>NUCLEOTIDE SEQUENCE [LARGE SCALE GENOMIC DNA]</scope>
    <source>
        <strain evidence="2">cv. JPN11</strain>
        <tissue evidence="1">Leaf</tissue>
    </source>
</reference>